<dbReference type="Pfam" id="PF00950">
    <property type="entry name" value="ABC-3"/>
    <property type="match status" value="1"/>
</dbReference>
<comment type="similarity">
    <text evidence="2 6">Belongs to the ABC-3 integral membrane protein family.</text>
</comment>
<evidence type="ECO:0000256" key="5">
    <source>
        <dbReference type="ARBA" id="ARBA00023136"/>
    </source>
</evidence>
<dbReference type="GO" id="GO:0055085">
    <property type="term" value="P:transmembrane transport"/>
    <property type="evidence" value="ECO:0007669"/>
    <property type="project" value="InterPro"/>
</dbReference>
<dbReference type="GO" id="GO:0043190">
    <property type="term" value="C:ATP-binding cassette (ABC) transporter complex"/>
    <property type="evidence" value="ECO:0007669"/>
    <property type="project" value="InterPro"/>
</dbReference>
<reference evidence="7 8" key="1">
    <citation type="submission" date="2022-04" db="EMBL/GenBank/DDBJ databases">
        <title>Genome sequence of C. roseum typestrain.</title>
        <authorList>
            <person name="Poehlein A."/>
            <person name="Schoch T."/>
            <person name="Duerre P."/>
            <person name="Daniel R."/>
        </authorList>
    </citation>
    <scope>NUCLEOTIDE SEQUENCE [LARGE SCALE GENOMIC DNA]</scope>
    <source>
        <strain evidence="7 8">DSM 7320</strain>
    </source>
</reference>
<accession>A0A1S8M2A1</accession>
<evidence type="ECO:0000256" key="6">
    <source>
        <dbReference type="RuleBase" id="RU003943"/>
    </source>
</evidence>
<organism evidence="7 8">
    <name type="scientific">Clostridium felsineum</name>
    <dbReference type="NCBI Taxonomy" id="36839"/>
    <lineage>
        <taxon>Bacteria</taxon>
        <taxon>Bacillati</taxon>
        <taxon>Bacillota</taxon>
        <taxon>Clostridia</taxon>
        <taxon>Eubacteriales</taxon>
        <taxon>Clostridiaceae</taxon>
        <taxon>Clostridium</taxon>
    </lineage>
</organism>
<comment type="subcellular location">
    <subcellularLocation>
        <location evidence="6">Cell membrane</location>
        <topology evidence="6">Multi-pass membrane protein</topology>
    </subcellularLocation>
    <subcellularLocation>
        <location evidence="1">Membrane</location>
        <topology evidence="1">Multi-pass membrane protein</topology>
    </subcellularLocation>
</comment>
<keyword evidence="3 6" id="KW-0812">Transmembrane</keyword>
<evidence type="ECO:0000256" key="1">
    <source>
        <dbReference type="ARBA" id="ARBA00004141"/>
    </source>
</evidence>
<name>A0A1S8M2A1_9CLOT</name>
<evidence type="ECO:0000313" key="7">
    <source>
        <dbReference type="EMBL" id="URZ12989.1"/>
    </source>
</evidence>
<dbReference type="STRING" id="84029.CROST_45340"/>
<evidence type="ECO:0000256" key="4">
    <source>
        <dbReference type="ARBA" id="ARBA00022989"/>
    </source>
</evidence>
<evidence type="ECO:0000256" key="2">
    <source>
        <dbReference type="ARBA" id="ARBA00008034"/>
    </source>
</evidence>
<dbReference type="GO" id="GO:0010043">
    <property type="term" value="P:response to zinc ion"/>
    <property type="evidence" value="ECO:0007669"/>
    <property type="project" value="TreeGrafter"/>
</dbReference>
<dbReference type="SUPFAM" id="SSF81345">
    <property type="entry name" value="ABC transporter involved in vitamin B12 uptake, BtuC"/>
    <property type="match status" value="1"/>
</dbReference>
<dbReference type="RefSeq" id="WP_077834492.1">
    <property type="nucleotide sequence ID" value="NZ_CP096983.1"/>
</dbReference>
<protein>
    <submittedName>
        <fullName evidence="7">High-affinity zinc uptake system membrane protein ZnuB</fullName>
    </submittedName>
</protein>
<gene>
    <name evidence="7" type="primary">znuB</name>
    <name evidence="7" type="ORF">CROST_037390</name>
</gene>
<dbReference type="InterPro" id="IPR037294">
    <property type="entry name" value="ABC_BtuC-like"/>
</dbReference>
<dbReference type="EMBL" id="CP096983">
    <property type="protein sequence ID" value="URZ12989.1"/>
    <property type="molecule type" value="Genomic_DNA"/>
</dbReference>
<sequence>MIELFHLSFMQNALIASIMIAILCPLIGIFLVLKRHSMVGDALSHASFAGVALGIFIGVSPLVTTFIFVSMCALLIELLRNSFKQYSDLVLPIILTLSVGIAITLTTSGRASGNIESFLFGSILTVTKGDIVLISIISVISILTIILFYNKFLYTTFDEDGAKISGINTKLLNYVFSLVVGFVISISIQITGILVVSSLLAVPVAAAMQFKKGFKATLLYSILFSFIDVLVGLFSSYYLNCAPGGTVALTSVFTLIIAIIIRRIARIE</sequence>
<keyword evidence="5" id="KW-0472">Membrane</keyword>
<dbReference type="AlphaFoldDB" id="A0A1S8M2A1"/>
<keyword evidence="4" id="KW-1133">Transmembrane helix</keyword>
<dbReference type="Gene3D" id="1.10.3470.10">
    <property type="entry name" value="ABC transporter involved in vitamin B12 uptake, BtuC"/>
    <property type="match status" value="1"/>
</dbReference>
<dbReference type="KEGG" id="crw:CROST_037390"/>
<evidence type="ECO:0000256" key="3">
    <source>
        <dbReference type="ARBA" id="ARBA00022692"/>
    </source>
</evidence>
<keyword evidence="6" id="KW-0813">Transport</keyword>
<proteinExistence type="inferred from homology"/>
<dbReference type="PANTHER" id="PTHR30477">
    <property type="entry name" value="ABC-TRANSPORTER METAL-BINDING PROTEIN"/>
    <property type="match status" value="1"/>
</dbReference>
<dbReference type="InterPro" id="IPR001626">
    <property type="entry name" value="ABC_TroCD"/>
</dbReference>
<keyword evidence="8" id="KW-1185">Reference proteome</keyword>
<dbReference type="Proteomes" id="UP000190951">
    <property type="component" value="Chromosome"/>
</dbReference>
<evidence type="ECO:0000313" key="8">
    <source>
        <dbReference type="Proteomes" id="UP000190951"/>
    </source>
</evidence>
<dbReference type="PANTHER" id="PTHR30477:SF0">
    <property type="entry name" value="METAL TRANSPORT SYSTEM MEMBRANE PROTEIN TM_0125-RELATED"/>
    <property type="match status" value="1"/>
</dbReference>